<evidence type="ECO:0000259" key="8">
    <source>
        <dbReference type="PROSITE" id="PS51722"/>
    </source>
</evidence>
<dbReference type="InterPro" id="IPR009000">
    <property type="entry name" value="Transl_B-barrel_sf"/>
</dbReference>
<dbReference type="GO" id="GO:0003746">
    <property type="term" value="F:translation elongation factor activity"/>
    <property type="evidence" value="ECO:0007669"/>
    <property type="project" value="UniProtKB-KW"/>
</dbReference>
<dbReference type="EMBL" id="SNRX01000145">
    <property type="protein sequence ID" value="KAA6300090.1"/>
    <property type="molecule type" value="Genomic_DNA"/>
</dbReference>
<dbReference type="Pfam" id="PF00679">
    <property type="entry name" value="EFG_C"/>
    <property type="match status" value="1"/>
</dbReference>
<dbReference type="InterPro" id="IPR004161">
    <property type="entry name" value="EFTu-like_2"/>
</dbReference>
<organism evidence="9 10">
    <name type="scientific">Candidatus Ordinivivax streblomastigis</name>
    <dbReference type="NCBI Taxonomy" id="2540710"/>
    <lineage>
        <taxon>Bacteria</taxon>
        <taxon>Pseudomonadati</taxon>
        <taxon>Bacteroidota</taxon>
        <taxon>Bacteroidia</taxon>
        <taxon>Bacteroidales</taxon>
        <taxon>Candidatus Ordinivivax</taxon>
    </lineage>
</organism>
<gene>
    <name evidence="9" type="ORF">EZS26_003772</name>
</gene>
<dbReference type="InterPro" id="IPR035654">
    <property type="entry name" value="LepA_IV"/>
</dbReference>
<feature type="non-terminal residue" evidence="9">
    <location>
        <position position="487"/>
    </location>
</feature>
<comment type="caution">
    <text evidence="9">The sequence shown here is derived from an EMBL/GenBank/DDBJ whole genome shotgun (WGS) entry which is preliminary data.</text>
</comment>
<dbReference type="InterPro" id="IPR027417">
    <property type="entry name" value="P-loop_NTPase"/>
</dbReference>
<dbReference type="SUPFAM" id="SSF54980">
    <property type="entry name" value="EF-G C-terminal domain-like"/>
    <property type="match status" value="2"/>
</dbReference>
<dbReference type="NCBIfam" id="TIGR01393">
    <property type="entry name" value="lepA"/>
    <property type="match status" value="1"/>
</dbReference>
<dbReference type="GO" id="GO:0005525">
    <property type="term" value="F:GTP binding"/>
    <property type="evidence" value="ECO:0007669"/>
    <property type="project" value="UniProtKB-KW"/>
</dbReference>
<dbReference type="NCBIfam" id="TIGR00231">
    <property type="entry name" value="small_GTP"/>
    <property type="match status" value="1"/>
</dbReference>
<dbReference type="CDD" id="cd01890">
    <property type="entry name" value="LepA"/>
    <property type="match status" value="1"/>
</dbReference>
<feature type="domain" description="Tr-type G" evidence="8">
    <location>
        <begin position="2"/>
        <end position="181"/>
    </location>
</feature>
<keyword evidence="4" id="KW-0547">Nucleotide-binding</keyword>
<protein>
    <recommendedName>
        <fullName evidence="2">Tetracycline resistance protein TetQ</fullName>
    </recommendedName>
</protein>
<keyword evidence="9" id="KW-0648">Protein biosynthesis</keyword>
<dbReference type="PANTHER" id="PTHR43512">
    <property type="entry name" value="TRANSLATION FACTOR GUF1-RELATED"/>
    <property type="match status" value="1"/>
</dbReference>
<keyword evidence="3" id="KW-1003">Cell membrane</keyword>
<dbReference type="FunFam" id="3.30.70.240:FF:000007">
    <property type="entry name" value="Translation factor GUF1, mitochondrial"/>
    <property type="match status" value="1"/>
</dbReference>
<evidence type="ECO:0000256" key="4">
    <source>
        <dbReference type="ARBA" id="ARBA00022741"/>
    </source>
</evidence>
<accession>A0A5M8NTI3</accession>
<dbReference type="CDD" id="cd03709">
    <property type="entry name" value="lepA_C"/>
    <property type="match status" value="1"/>
</dbReference>
<dbReference type="Gene3D" id="3.40.50.300">
    <property type="entry name" value="P-loop containing nucleotide triphosphate hydrolases"/>
    <property type="match status" value="1"/>
</dbReference>
<dbReference type="InterPro" id="IPR005225">
    <property type="entry name" value="Small_GTP-bd"/>
</dbReference>
<dbReference type="GO" id="GO:0043022">
    <property type="term" value="F:ribosome binding"/>
    <property type="evidence" value="ECO:0007669"/>
    <property type="project" value="TreeGrafter"/>
</dbReference>
<evidence type="ECO:0000256" key="2">
    <source>
        <dbReference type="ARBA" id="ARBA00013902"/>
    </source>
</evidence>
<name>A0A5M8NTI3_9BACT</name>
<dbReference type="GO" id="GO:0003924">
    <property type="term" value="F:GTPase activity"/>
    <property type="evidence" value="ECO:0007669"/>
    <property type="project" value="InterPro"/>
</dbReference>
<dbReference type="InterPro" id="IPR006297">
    <property type="entry name" value="EF-4"/>
</dbReference>
<dbReference type="InterPro" id="IPR000795">
    <property type="entry name" value="T_Tr_GTP-bd_dom"/>
</dbReference>
<dbReference type="CDD" id="cd03699">
    <property type="entry name" value="EF4_II"/>
    <property type="match status" value="1"/>
</dbReference>
<reference evidence="9 10" key="1">
    <citation type="submission" date="2019-03" db="EMBL/GenBank/DDBJ databases">
        <title>Single cell metagenomics reveals metabolic interactions within the superorganism composed of flagellate Streblomastix strix and complex community of Bacteroidetes bacteria on its surface.</title>
        <authorList>
            <person name="Treitli S.C."/>
            <person name="Kolisko M."/>
            <person name="Husnik F."/>
            <person name="Keeling P."/>
            <person name="Hampl V."/>
        </authorList>
    </citation>
    <scope>NUCLEOTIDE SEQUENCE [LARGE SCALE GENOMIC DNA]</scope>
    <source>
        <strain evidence="9">St1</strain>
    </source>
</reference>
<evidence type="ECO:0000256" key="5">
    <source>
        <dbReference type="ARBA" id="ARBA00022801"/>
    </source>
</evidence>
<dbReference type="PRINTS" id="PR00315">
    <property type="entry name" value="ELONGATNFCT"/>
</dbReference>
<evidence type="ECO:0000313" key="9">
    <source>
        <dbReference type="EMBL" id="KAA6300090.1"/>
    </source>
</evidence>
<evidence type="ECO:0000256" key="7">
    <source>
        <dbReference type="ARBA" id="ARBA00023136"/>
    </source>
</evidence>
<keyword evidence="7" id="KW-0472">Membrane</keyword>
<dbReference type="SUPFAM" id="SSF50447">
    <property type="entry name" value="Translation proteins"/>
    <property type="match status" value="1"/>
</dbReference>
<dbReference type="FunFam" id="3.40.50.300:FF:000078">
    <property type="entry name" value="Elongation factor 4"/>
    <property type="match status" value="1"/>
</dbReference>
<evidence type="ECO:0000256" key="6">
    <source>
        <dbReference type="ARBA" id="ARBA00023134"/>
    </source>
</evidence>
<dbReference type="Gene3D" id="2.40.30.10">
    <property type="entry name" value="Translation factors"/>
    <property type="match status" value="1"/>
</dbReference>
<dbReference type="AlphaFoldDB" id="A0A5M8NTI3"/>
<dbReference type="HAMAP" id="MF_00071">
    <property type="entry name" value="LepA"/>
    <property type="match status" value="1"/>
</dbReference>
<dbReference type="Proteomes" id="UP000324575">
    <property type="component" value="Unassembled WGS sequence"/>
</dbReference>
<evidence type="ECO:0000256" key="3">
    <source>
        <dbReference type="ARBA" id="ARBA00022475"/>
    </source>
</evidence>
<dbReference type="InterPro" id="IPR000640">
    <property type="entry name" value="EFG_V-like"/>
</dbReference>
<sequence>MKNIRNFCIIAHIDHGKSTLADRMLDFTGTIQVTSEQMLDDMELEKERGITIKSHAIRMEYIYKGEKYILNLIDTPGHVDFSYEVSRSIAACEGALLIVDSSQGVQAQTISNLYMALDHNLEIIPIVNKCDMPSAMPEETEDEIVELLGCKREEMIRASGKTGAGVEEILAAVVERIPCPRGDEQAPLQALIFDSVFNSFRGIIAYFKIMNGVIRSGDKVKFINTGKEYAADEIGVLKMDMIPRQELRTGDVGYIISGIKVSREVKVGDTITHIARPAEKAIEGFEEVKPMVFAGLYPIDAEEFEDLRSSLEKLQLNDASLTFQPESSLALGFGFRCGFLGLLHMEIIQERLDREFDMNVITTVPNVSYRIYDKQGNMTEVHNPGGMPDPTLIESIEEPYIRASVITNMDYIGPIMTLCLGKRGELIKQEYISGSRIEIQYNLPLGEIVIDFYDKLKSISKGYASFDYHANGFRPSKLVKLDILLNG</sequence>
<dbReference type="InterPro" id="IPR035647">
    <property type="entry name" value="EFG_III/V"/>
</dbReference>
<dbReference type="FunFam" id="3.30.70.870:FF:000004">
    <property type="entry name" value="Translation factor GUF1, mitochondrial"/>
    <property type="match status" value="1"/>
</dbReference>
<dbReference type="FunFam" id="2.40.30.10:FF:000015">
    <property type="entry name" value="Translation factor GUF1, mitochondrial"/>
    <property type="match status" value="1"/>
</dbReference>
<dbReference type="CDD" id="cd16260">
    <property type="entry name" value="EF4_III"/>
    <property type="match status" value="1"/>
</dbReference>
<evidence type="ECO:0000256" key="1">
    <source>
        <dbReference type="ARBA" id="ARBA00005454"/>
    </source>
</evidence>
<dbReference type="SUPFAM" id="SSF52540">
    <property type="entry name" value="P-loop containing nucleoside triphosphate hydrolases"/>
    <property type="match status" value="1"/>
</dbReference>
<proteinExistence type="inferred from homology"/>
<keyword evidence="5 9" id="KW-0378">Hydrolase</keyword>
<comment type="similarity">
    <text evidence="1">Belongs to the TRAFAC class translation factor GTPase superfamily. Classic translation factor GTPase family. LepA subfamily.</text>
</comment>
<keyword evidence="9" id="KW-0251">Elongation factor</keyword>
<dbReference type="Pfam" id="PF00009">
    <property type="entry name" value="GTP_EFTU"/>
    <property type="match status" value="1"/>
</dbReference>
<dbReference type="Gene3D" id="3.30.70.870">
    <property type="entry name" value="Elongation Factor G (Translational Gtpase), domain 3"/>
    <property type="match status" value="1"/>
</dbReference>
<dbReference type="Gene3D" id="3.30.70.240">
    <property type="match status" value="1"/>
</dbReference>
<keyword evidence="6" id="KW-0342">GTP-binding</keyword>
<dbReference type="PANTHER" id="PTHR43512:SF4">
    <property type="entry name" value="TRANSLATION FACTOR GUF1 HOMOLOG, CHLOROPLASTIC"/>
    <property type="match status" value="1"/>
</dbReference>
<evidence type="ECO:0000313" key="10">
    <source>
        <dbReference type="Proteomes" id="UP000324575"/>
    </source>
</evidence>
<dbReference type="Pfam" id="PF03144">
    <property type="entry name" value="GTP_EFTU_D2"/>
    <property type="match status" value="1"/>
</dbReference>
<dbReference type="PROSITE" id="PS51722">
    <property type="entry name" value="G_TR_2"/>
    <property type="match status" value="1"/>
</dbReference>
<dbReference type="GO" id="GO:0045727">
    <property type="term" value="P:positive regulation of translation"/>
    <property type="evidence" value="ECO:0007669"/>
    <property type="project" value="TreeGrafter"/>
</dbReference>